<organism evidence="1 2">
    <name type="scientific">Polarella glacialis</name>
    <name type="common">Dinoflagellate</name>
    <dbReference type="NCBI Taxonomy" id="89957"/>
    <lineage>
        <taxon>Eukaryota</taxon>
        <taxon>Sar</taxon>
        <taxon>Alveolata</taxon>
        <taxon>Dinophyceae</taxon>
        <taxon>Suessiales</taxon>
        <taxon>Suessiaceae</taxon>
        <taxon>Polarella</taxon>
    </lineage>
</organism>
<gene>
    <name evidence="1" type="ORF">PGLA1383_LOCUS5684</name>
</gene>
<dbReference type="InterPro" id="IPR029063">
    <property type="entry name" value="SAM-dependent_MTases_sf"/>
</dbReference>
<proteinExistence type="predicted"/>
<protein>
    <recommendedName>
        <fullName evidence="3">Class I SAM-dependent methyltransferase</fullName>
    </recommendedName>
</protein>
<evidence type="ECO:0000313" key="2">
    <source>
        <dbReference type="Proteomes" id="UP000654075"/>
    </source>
</evidence>
<sequence length="439" mass="48720">MSPALVIHGQPLGHRIAKNAPQRDFGPCLEPKACLELQTAILGKPGPWMALLPVAVCRGAPRPARALAMDPAFHGIAEAKLMFEVVRWAHRLNFVLDPEVLLRPISLRAQDTEVPTSFFLSYPITFVQNDYQSMPELQCNSGLLHSSRTLQAHVVRKLSQFRHRIHRLSTSFDQRVAKVSNASLPTFQEALLMVAESAQRAYNHEALLVHSCDEARQVLAMTRDSFPRYFAVAASRLQMAFLHHVALPRLVADALLMPPVRFHQHLGGDVCSILSQLLYRLGEHGWSSSWQKQLFAVEIGVAHGCNSACLLESVPDLMLTSIDPFSTPPFEEGAFVNISRRLARYGTRSKLVKDFSTQAVEGHTQALDLLFIDGDHSYEGALADLRLWSPHVRPGGLVAGHDYSPAHPGVVRAVAEQVISLNVTLHLGLDTAWWYVQAE</sequence>
<dbReference type="AlphaFoldDB" id="A0A813DJY3"/>
<accession>A0A813DJY3</accession>
<dbReference type="SUPFAM" id="SSF53335">
    <property type="entry name" value="S-adenosyl-L-methionine-dependent methyltransferases"/>
    <property type="match status" value="1"/>
</dbReference>
<dbReference type="Pfam" id="PF13578">
    <property type="entry name" value="Methyltransf_24"/>
    <property type="match status" value="1"/>
</dbReference>
<reference evidence="1" key="1">
    <citation type="submission" date="2021-02" db="EMBL/GenBank/DDBJ databases">
        <authorList>
            <person name="Dougan E. K."/>
            <person name="Rhodes N."/>
            <person name="Thang M."/>
            <person name="Chan C."/>
        </authorList>
    </citation>
    <scope>NUCLEOTIDE SEQUENCE</scope>
</reference>
<keyword evidence="2" id="KW-1185">Reference proteome</keyword>
<dbReference type="OrthoDB" id="420990at2759"/>
<dbReference type="Proteomes" id="UP000654075">
    <property type="component" value="Unassembled WGS sequence"/>
</dbReference>
<name>A0A813DJY3_POLGL</name>
<evidence type="ECO:0000313" key="1">
    <source>
        <dbReference type="EMBL" id="CAE8586837.1"/>
    </source>
</evidence>
<dbReference type="EMBL" id="CAJNNV010002241">
    <property type="protein sequence ID" value="CAE8586837.1"/>
    <property type="molecule type" value="Genomic_DNA"/>
</dbReference>
<dbReference type="Gene3D" id="3.40.50.150">
    <property type="entry name" value="Vaccinia Virus protein VP39"/>
    <property type="match status" value="1"/>
</dbReference>
<comment type="caution">
    <text evidence="1">The sequence shown here is derived from an EMBL/GenBank/DDBJ whole genome shotgun (WGS) entry which is preliminary data.</text>
</comment>
<evidence type="ECO:0008006" key="3">
    <source>
        <dbReference type="Google" id="ProtNLM"/>
    </source>
</evidence>